<feature type="region of interest" description="Disordered" evidence="1">
    <location>
        <begin position="1"/>
        <end position="48"/>
    </location>
</feature>
<dbReference type="HOGENOM" id="CLU_3151286_0_0_9"/>
<dbReference type="EMBL" id="ABCB02000016">
    <property type="protein sequence ID" value="EDO62055.1"/>
    <property type="molecule type" value="Genomic_DNA"/>
</dbReference>
<gene>
    <name evidence="2" type="ORF">CLOLEP_00915</name>
</gene>
<proteinExistence type="predicted"/>
<evidence type="ECO:0000313" key="2">
    <source>
        <dbReference type="EMBL" id="EDO62055.1"/>
    </source>
</evidence>
<accession>A7VQT3</accession>
<evidence type="ECO:0000313" key="3">
    <source>
        <dbReference type="Proteomes" id="UP000003490"/>
    </source>
</evidence>
<dbReference type="Proteomes" id="UP000003490">
    <property type="component" value="Unassembled WGS sequence"/>
</dbReference>
<reference evidence="2 3" key="1">
    <citation type="submission" date="2007-08" db="EMBL/GenBank/DDBJ databases">
        <title>Draft genome sequence of Clostridium leptum (DSM 753).</title>
        <authorList>
            <person name="Sudarsanam P."/>
            <person name="Ley R."/>
            <person name="Guruge J."/>
            <person name="Turnbaugh P.J."/>
            <person name="Mahowald M."/>
            <person name="Liep D."/>
            <person name="Gordon J."/>
        </authorList>
    </citation>
    <scope>NUCLEOTIDE SEQUENCE [LARGE SCALE GENOMIC DNA]</scope>
    <source>
        <strain evidence="2 3">DSM 753</strain>
    </source>
</reference>
<dbReference type="AlphaFoldDB" id="A7VQT3"/>
<reference evidence="2 3" key="2">
    <citation type="submission" date="2007-08" db="EMBL/GenBank/DDBJ databases">
        <authorList>
            <person name="Fulton L."/>
            <person name="Clifton S."/>
            <person name="Fulton B."/>
            <person name="Xu J."/>
            <person name="Minx P."/>
            <person name="Pepin K.H."/>
            <person name="Johnson M."/>
            <person name="Thiruvilangam P."/>
            <person name="Bhonagiri V."/>
            <person name="Nash W.E."/>
            <person name="Wang C."/>
            <person name="Mardis E.R."/>
            <person name="Wilson R.K."/>
        </authorList>
    </citation>
    <scope>NUCLEOTIDE SEQUENCE [LARGE SCALE GENOMIC DNA]</scope>
    <source>
        <strain evidence="2 3">DSM 753</strain>
    </source>
</reference>
<name>A7VQT3_9FIRM</name>
<comment type="caution">
    <text evidence="2">The sequence shown here is derived from an EMBL/GenBank/DDBJ whole genome shotgun (WGS) entry which is preliminary data.</text>
</comment>
<organism evidence="2 3">
    <name type="scientific">[Clostridium] leptum DSM 753</name>
    <dbReference type="NCBI Taxonomy" id="428125"/>
    <lineage>
        <taxon>Bacteria</taxon>
        <taxon>Bacillati</taxon>
        <taxon>Bacillota</taxon>
        <taxon>Clostridia</taxon>
        <taxon>Eubacteriales</taxon>
        <taxon>Oscillospiraceae</taxon>
        <taxon>Oscillospiraceae incertae sedis</taxon>
    </lineage>
</organism>
<sequence>MEKTRSSFPKPPRSERFSAASIQPAGQRIKAAAPTAAEQEKRRHVLHR</sequence>
<evidence type="ECO:0000256" key="1">
    <source>
        <dbReference type="SAM" id="MobiDB-lite"/>
    </source>
</evidence>
<protein>
    <submittedName>
        <fullName evidence="2">Uncharacterized protein</fullName>
    </submittedName>
</protein>